<organism evidence="2 3">
    <name type="scientific">Tamaricihabitans halophyticus</name>
    <dbReference type="NCBI Taxonomy" id="1262583"/>
    <lineage>
        <taxon>Bacteria</taxon>
        <taxon>Bacillati</taxon>
        <taxon>Actinomycetota</taxon>
        <taxon>Actinomycetes</taxon>
        <taxon>Pseudonocardiales</taxon>
        <taxon>Pseudonocardiaceae</taxon>
        <taxon>Tamaricihabitans</taxon>
    </lineage>
</organism>
<reference evidence="2 3" key="1">
    <citation type="submission" date="2019-03" db="EMBL/GenBank/DDBJ databases">
        <title>Genomic Encyclopedia of Type Strains, Phase IV (KMG-IV): sequencing the most valuable type-strain genomes for metagenomic binning, comparative biology and taxonomic classification.</title>
        <authorList>
            <person name="Goeker M."/>
        </authorList>
    </citation>
    <scope>NUCLEOTIDE SEQUENCE [LARGE SCALE GENOMIC DNA]</scope>
    <source>
        <strain evidence="2 3">DSM 45765</strain>
    </source>
</reference>
<dbReference type="Proteomes" id="UP000294911">
    <property type="component" value="Unassembled WGS sequence"/>
</dbReference>
<feature type="chain" id="PRO_5038369764" description="Peptidase inhibitor family I36" evidence="1">
    <location>
        <begin position="28"/>
        <end position="129"/>
    </location>
</feature>
<protein>
    <recommendedName>
        <fullName evidence="4">Peptidase inhibitor family I36</fullName>
    </recommendedName>
</protein>
<evidence type="ECO:0008006" key="4">
    <source>
        <dbReference type="Google" id="ProtNLM"/>
    </source>
</evidence>
<evidence type="ECO:0000256" key="1">
    <source>
        <dbReference type="SAM" id="SignalP"/>
    </source>
</evidence>
<proteinExistence type="predicted"/>
<evidence type="ECO:0000313" key="2">
    <source>
        <dbReference type="EMBL" id="TCP57333.1"/>
    </source>
</evidence>
<evidence type="ECO:0000313" key="3">
    <source>
        <dbReference type="Proteomes" id="UP000294911"/>
    </source>
</evidence>
<sequence>MRGKTRKVGTAAVLAAGLMLAFAPAAAADGPTHKCHYHPSEDVRGWGCFQPHGDHIFVEDTAWEGYGVQVYWETNYGRSDVCRDVNGTSDGIKDCNYNMKEGKKLKFKVQLTNNGSVWTESGWSPWYTI</sequence>
<feature type="signal peptide" evidence="1">
    <location>
        <begin position="1"/>
        <end position="27"/>
    </location>
</feature>
<gene>
    <name evidence="2" type="ORF">EV191_1011287</name>
</gene>
<keyword evidence="1" id="KW-0732">Signal</keyword>
<keyword evidence="3" id="KW-1185">Reference proteome</keyword>
<dbReference type="EMBL" id="SLXQ01000001">
    <property type="protein sequence ID" value="TCP57333.1"/>
    <property type="molecule type" value="Genomic_DNA"/>
</dbReference>
<dbReference type="RefSeq" id="WP_132875822.1">
    <property type="nucleotide sequence ID" value="NZ_SLXQ01000001.1"/>
</dbReference>
<dbReference type="OrthoDB" id="4247493at2"/>
<comment type="caution">
    <text evidence="2">The sequence shown here is derived from an EMBL/GenBank/DDBJ whole genome shotgun (WGS) entry which is preliminary data.</text>
</comment>
<dbReference type="AlphaFoldDB" id="A0A4R2R438"/>
<name>A0A4R2R438_9PSEU</name>
<accession>A0A4R2R438</accession>